<reference evidence="2 3" key="1">
    <citation type="submission" date="2016-10" db="EMBL/GenBank/DDBJ databases">
        <authorList>
            <person name="de Groot N.N."/>
        </authorList>
    </citation>
    <scope>NUCLEOTIDE SEQUENCE [LARGE SCALE GENOMIC DNA]</scope>
    <source>
        <strain evidence="2 3">DSM 19548</strain>
    </source>
</reference>
<evidence type="ECO:0000313" key="2">
    <source>
        <dbReference type="EMBL" id="SFD20304.1"/>
    </source>
</evidence>
<dbReference type="STRING" id="441112.SAMN04488094_12017"/>
<dbReference type="EMBL" id="FOLG01000020">
    <property type="protein sequence ID" value="SFD20304.1"/>
    <property type="molecule type" value="Genomic_DNA"/>
</dbReference>
<evidence type="ECO:0000313" key="3">
    <source>
        <dbReference type="Proteomes" id="UP000198728"/>
    </source>
</evidence>
<evidence type="ECO:0000256" key="1">
    <source>
        <dbReference type="SAM" id="Coils"/>
    </source>
</evidence>
<dbReference type="OrthoDB" id="7876960at2"/>
<organism evidence="2 3">
    <name type="scientific">Tropicimonas isoalkanivorans</name>
    <dbReference type="NCBI Taxonomy" id="441112"/>
    <lineage>
        <taxon>Bacteria</taxon>
        <taxon>Pseudomonadati</taxon>
        <taxon>Pseudomonadota</taxon>
        <taxon>Alphaproteobacteria</taxon>
        <taxon>Rhodobacterales</taxon>
        <taxon>Roseobacteraceae</taxon>
        <taxon>Tropicimonas</taxon>
    </lineage>
</organism>
<feature type="coiled-coil region" evidence="1">
    <location>
        <begin position="60"/>
        <end position="87"/>
    </location>
</feature>
<dbReference type="AlphaFoldDB" id="A0A1I1QDR1"/>
<keyword evidence="1" id="KW-0175">Coiled coil</keyword>
<gene>
    <name evidence="2" type="ORF">SAMN04488094_12017</name>
</gene>
<sequence length="97" mass="10845">MTGQSRGVEDILMERLRTTQDIAAANVEHLRLSQIASGLMVLDMKAEEDGTSDEESDAKRRETYQALERCMEEVQRLEARLSSLDAELTSVTRGDDA</sequence>
<dbReference type="RefSeq" id="WP_093362782.1">
    <property type="nucleotide sequence ID" value="NZ_FOLG01000020.1"/>
</dbReference>
<keyword evidence="3" id="KW-1185">Reference proteome</keyword>
<dbReference type="Proteomes" id="UP000198728">
    <property type="component" value="Unassembled WGS sequence"/>
</dbReference>
<name>A0A1I1QDR1_9RHOB</name>
<proteinExistence type="predicted"/>
<protein>
    <submittedName>
        <fullName evidence="2">Uncharacterized protein</fullName>
    </submittedName>
</protein>
<accession>A0A1I1QDR1</accession>